<comment type="caution">
    <text evidence="4">The sequence shown here is derived from an EMBL/GenBank/DDBJ whole genome shotgun (WGS) entry which is preliminary data.</text>
</comment>
<dbReference type="InterPro" id="IPR013120">
    <property type="entry name" value="FAR_NAD-bd"/>
</dbReference>
<dbReference type="PANTHER" id="PTHR44845:SF6">
    <property type="entry name" value="BETA-ALANINE-ACTIVATING ENZYME"/>
    <property type="match status" value="1"/>
</dbReference>
<dbReference type="SMART" id="SM00823">
    <property type="entry name" value="PKS_PP"/>
    <property type="match status" value="1"/>
</dbReference>
<organism evidence="4 5">
    <name type="scientific">Streptomyces olivaceiscleroticus</name>
    <dbReference type="NCBI Taxonomy" id="68245"/>
    <lineage>
        <taxon>Bacteria</taxon>
        <taxon>Bacillati</taxon>
        <taxon>Actinomycetota</taxon>
        <taxon>Actinomycetes</taxon>
        <taxon>Kitasatosporales</taxon>
        <taxon>Streptomycetaceae</taxon>
        <taxon>Streptomyces</taxon>
    </lineage>
</organism>
<dbReference type="SUPFAM" id="SSF51735">
    <property type="entry name" value="NAD(P)-binding Rossmann-fold domains"/>
    <property type="match status" value="1"/>
</dbReference>
<dbReference type="InterPro" id="IPR009081">
    <property type="entry name" value="PP-bd_ACP"/>
</dbReference>
<dbReference type="InterPro" id="IPR045851">
    <property type="entry name" value="AMP-bd_C_sf"/>
</dbReference>
<proteinExistence type="predicted"/>
<evidence type="ECO:0000256" key="1">
    <source>
        <dbReference type="ARBA" id="ARBA00022450"/>
    </source>
</evidence>
<dbReference type="PROSITE" id="PS50075">
    <property type="entry name" value="CARRIER"/>
    <property type="match status" value="1"/>
</dbReference>
<dbReference type="CDD" id="cd05235">
    <property type="entry name" value="SDR_e1"/>
    <property type="match status" value="1"/>
</dbReference>
<dbReference type="NCBIfam" id="TIGR01746">
    <property type="entry name" value="Thioester-redct"/>
    <property type="match status" value="1"/>
</dbReference>
<dbReference type="Gene3D" id="1.10.1200.10">
    <property type="entry name" value="ACP-like"/>
    <property type="match status" value="1"/>
</dbReference>
<evidence type="ECO:0000313" key="5">
    <source>
        <dbReference type="Proteomes" id="UP001500909"/>
    </source>
</evidence>
<dbReference type="Pfam" id="PF07993">
    <property type="entry name" value="NAD_binding_4"/>
    <property type="match status" value="1"/>
</dbReference>
<name>A0ABP3KDN7_9ACTN</name>
<gene>
    <name evidence="4" type="ORF">GCM10010361_47160</name>
</gene>
<dbReference type="InterPro" id="IPR036736">
    <property type="entry name" value="ACP-like_sf"/>
</dbReference>
<dbReference type="InterPro" id="IPR020806">
    <property type="entry name" value="PKS_PP-bd"/>
</dbReference>
<evidence type="ECO:0000313" key="4">
    <source>
        <dbReference type="EMBL" id="GAA0477258.1"/>
    </source>
</evidence>
<dbReference type="RefSeq" id="WP_346097147.1">
    <property type="nucleotide sequence ID" value="NZ_BAAABY010000033.1"/>
</dbReference>
<reference evidence="5" key="1">
    <citation type="journal article" date="2019" name="Int. J. Syst. Evol. Microbiol.">
        <title>The Global Catalogue of Microorganisms (GCM) 10K type strain sequencing project: providing services to taxonomists for standard genome sequencing and annotation.</title>
        <authorList>
            <consortium name="The Broad Institute Genomics Platform"/>
            <consortium name="The Broad Institute Genome Sequencing Center for Infectious Disease"/>
            <person name="Wu L."/>
            <person name="Ma J."/>
        </authorList>
    </citation>
    <scope>NUCLEOTIDE SEQUENCE [LARGE SCALE GENOMIC DNA]</scope>
    <source>
        <strain evidence="5">JCM 4805</strain>
    </source>
</reference>
<dbReference type="EMBL" id="BAAABY010000033">
    <property type="protein sequence ID" value="GAA0477258.1"/>
    <property type="molecule type" value="Genomic_DNA"/>
</dbReference>
<feature type="domain" description="Carrier" evidence="3">
    <location>
        <begin position="75"/>
        <end position="150"/>
    </location>
</feature>
<accession>A0ABP3KDN7</accession>
<keyword evidence="2" id="KW-0597">Phosphoprotein</keyword>
<sequence length="573" mass="62275">MSPTRQLANDPLTSSWAAGLRSSLRAYARTHLPDAMVPAHFVVVPELPKLPNGKVDRGSLPPLTADETPETAFVAPRTQVETELARIWQDLLGLSKVGVETSFFDLGGDSLTVLQMAAQVRDVYDVRLDLRRMFEDPTVAQLARMVSSQADPTVTGAGNPRGVASEAMVADAVLPADIVPEEGALPPSTGPYRTVLLTGGTGYTGAFLLRELLDRSAATVHVLVRADGAAQASERVRENLAEYGLLRDGDEERIIGVPGDTGRPYLGLTKSTYHELAAEVELIIHNAAISSWIVPYAKIKPVNVFGAMEVLRLACRKRVKAVHFVSTIGVYPGHEGARSWPETRLTEADHVVGGYRQSKWVADSLMLQARDRGVPAHVYRLGAITGSQTTGACSPDTFINHLIKGCVQLGAYLDYDLLLDLVPVDFCAATVVHTALSGGRAESVFNVPSARSVSMNEIFELIVAYGYPLRRLNYQDWYRELAAAVERGEENELAVYLPLFGADRPAEEVGYLGSKPDFRTDNLRAALDGSDIACKPVDRELFDRYLDYFVSTGFLPAPPGGTARPENQWSALS</sequence>
<dbReference type="InterPro" id="IPR036291">
    <property type="entry name" value="NAD(P)-bd_dom_sf"/>
</dbReference>
<protein>
    <recommendedName>
        <fullName evidence="3">Carrier domain-containing protein</fullName>
    </recommendedName>
</protein>
<dbReference type="Gene3D" id="3.30.300.30">
    <property type="match status" value="1"/>
</dbReference>
<evidence type="ECO:0000259" key="3">
    <source>
        <dbReference type="PROSITE" id="PS50075"/>
    </source>
</evidence>
<keyword evidence="1" id="KW-0596">Phosphopantetheine</keyword>
<dbReference type="SUPFAM" id="SSF47336">
    <property type="entry name" value="ACP-like"/>
    <property type="match status" value="1"/>
</dbReference>
<dbReference type="Gene3D" id="3.40.50.720">
    <property type="entry name" value="NAD(P)-binding Rossmann-like Domain"/>
    <property type="match status" value="1"/>
</dbReference>
<evidence type="ECO:0000256" key="2">
    <source>
        <dbReference type="ARBA" id="ARBA00022553"/>
    </source>
</evidence>
<dbReference type="PANTHER" id="PTHR44845">
    <property type="entry name" value="CARRIER DOMAIN-CONTAINING PROTEIN"/>
    <property type="match status" value="1"/>
</dbReference>
<dbReference type="InterPro" id="IPR010080">
    <property type="entry name" value="Thioester_reductase-like_dom"/>
</dbReference>
<dbReference type="SUPFAM" id="SSF56801">
    <property type="entry name" value="Acetyl-CoA synthetase-like"/>
    <property type="match status" value="1"/>
</dbReference>
<dbReference type="InterPro" id="IPR006162">
    <property type="entry name" value="Ppantetheine_attach_site"/>
</dbReference>
<dbReference type="Proteomes" id="UP001500909">
    <property type="component" value="Unassembled WGS sequence"/>
</dbReference>
<keyword evidence="5" id="KW-1185">Reference proteome</keyword>
<dbReference type="Pfam" id="PF00550">
    <property type="entry name" value="PP-binding"/>
    <property type="match status" value="1"/>
</dbReference>
<dbReference type="PROSITE" id="PS00012">
    <property type="entry name" value="PHOSPHOPANTETHEINE"/>
    <property type="match status" value="1"/>
</dbReference>